<accession>A0A835CDP1</accession>
<reference evidence="2" key="1">
    <citation type="submission" date="2020-09" db="EMBL/GenBank/DDBJ databases">
        <title>Genome-Enabled Discovery of Anthraquinone Biosynthesis in Senna tora.</title>
        <authorList>
            <person name="Kang S.-H."/>
            <person name="Pandey R.P."/>
            <person name="Lee C.-M."/>
            <person name="Sim J.-S."/>
            <person name="Jeong J.-T."/>
            <person name="Choi B.-S."/>
            <person name="Jung M."/>
            <person name="Ginzburg D."/>
            <person name="Zhao K."/>
            <person name="Won S.Y."/>
            <person name="Oh T.-J."/>
            <person name="Yu Y."/>
            <person name="Kim N.-H."/>
            <person name="Lee O.R."/>
            <person name="Lee T.-H."/>
            <person name="Bashyal P."/>
            <person name="Kim T.-S."/>
            <person name="Lee W.-H."/>
            <person name="Kawkins C."/>
            <person name="Kim C.-K."/>
            <person name="Kim J.S."/>
            <person name="Ahn B.O."/>
            <person name="Rhee S.Y."/>
            <person name="Sohng J.K."/>
        </authorList>
    </citation>
    <scope>NUCLEOTIDE SEQUENCE</scope>
    <source>
        <tissue evidence="2">Leaf</tissue>
    </source>
</reference>
<sequence length="36" mass="4222">MKRKRNSHPLALQFQNKAQDNETELELDRQGLALID</sequence>
<evidence type="ECO:0000313" key="2">
    <source>
        <dbReference type="EMBL" id="KAF7838976.1"/>
    </source>
</evidence>
<gene>
    <name evidence="2" type="ORF">G2W53_007458</name>
</gene>
<proteinExistence type="predicted"/>
<feature type="region of interest" description="Disordered" evidence="1">
    <location>
        <begin position="1"/>
        <end position="23"/>
    </location>
</feature>
<comment type="caution">
    <text evidence="2">The sequence shown here is derived from an EMBL/GenBank/DDBJ whole genome shotgun (WGS) entry which is preliminary data.</text>
</comment>
<evidence type="ECO:0000256" key="1">
    <source>
        <dbReference type="SAM" id="MobiDB-lite"/>
    </source>
</evidence>
<name>A0A835CDP1_9FABA</name>
<dbReference type="Proteomes" id="UP000634136">
    <property type="component" value="Unassembled WGS sequence"/>
</dbReference>
<dbReference type="EMBL" id="JAAIUW010000003">
    <property type="protein sequence ID" value="KAF7838976.1"/>
    <property type="molecule type" value="Genomic_DNA"/>
</dbReference>
<organism evidence="2 3">
    <name type="scientific">Senna tora</name>
    <dbReference type="NCBI Taxonomy" id="362788"/>
    <lineage>
        <taxon>Eukaryota</taxon>
        <taxon>Viridiplantae</taxon>
        <taxon>Streptophyta</taxon>
        <taxon>Embryophyta</taxon>
        <taxon>Tracheophyta</taxon>
        <taxon>Spermatophyta</taxon>
        <taxon>Magnoliopsida</taxon>
        <taxon>eudicotyledons</taxon>
        <taxon>Gunneridae</taxon>
        <taxon>Pentapetalae</taxon>
        <taxon>rosids</taxon>
        <taxon>fabids</taxon>
        <taxon>Fabales</taxon>
        <taxon>Fabaceae</taxon>
        <taxon>Caesalpinioideae</taxon>
        <taxon>Cassia clade</taxon>
        <taxon>Senna</taxon>
    </lineage>
</organism>
<protein>
    <submittedName>
        <fullName evidence="2">Uncharacterized protein</fullName>
    </submittedName>
</protein>
<dbReference type="AlphaFoldDB" id="A0A835CDP1"/>
<evidence type="ECO:0000313" key="3">
    <source>
        <dbReference type="Proteomes" id="UP000634136"/>
    </source>
</evidence>
<keyword evidence="3" id="KW-1185">Reference proteome</keyword>